<feature type="region of interest" description="Disordered" evidence="1">
    <location>
        <begin position="1"/>
        <end position="59"/>
    </location>
</feature>
<organism evidence="2 3">
    <name type="scientific">Colocasia esculenta</name>
    <name type="common">Wild taro</name>
    <name type="synonym">Arum esculentum</name>
    <dbReference type="NCBI Taxonomy" id="4460"/>
    <lineage>
        <taxon>Eukaryota</taxon>
        <taxon>Viridiplantae</taxon>
        <taxon>Streptophyta</taxon>
        <taxon>Embryophyta</taxon>
        <taxon>Tracheophyta</taxon>
        <taxon>Spermatophyta</taxon>
        <taxon>Magnoliopsida</taxon>
        <taxon>Liliopsida</taxon>
        <taxon>Araceae</taxon>
        <taxon>Aroideae</taxon>
        <taxon>Colocasieae</taxon>
        <taxon>Colocasia</taxon>
    </lineage>
</organism>
<gene>
    <name evidence="2" type="ORF">Taro_014748</name>
</gene>
<accession>A0A843UR27</accession>
<feature type="non-terminal residue" evidence="2">
    <location>
        <position position="204"/>
    </location>
</feature>
<comment type="caution">
    <text evidence="2">The sequence shown here is derived from an EMBL/GenBank/DDBJ whole genome shotgun (WGS) entry which is preliminary data.</text>
</comment>
<evidence type="ECO:0000313" key="3">
    <source>
        <dbReference type="Proteomes" id="UP000652761"/>
    </source>
</evidence>
<dbReference type="Proteomes" id="UP000652761">
    <property type="component" value="Unassembled WGS sequence"/>
</dbReference>
<dbReference type="AlphaFoldDB" id="A0A843UR27"/>
<keyword evidence="3" id="KW-1185">Reference proteome</keyword>
<feature type="region of interest" description="Disordered" evidence="1">
    <location>
        <begin position="133"/>
        <end position="187"/>
    </location>
</feature>
<feature type="compositionally biased region" description="Basic residues" evidence="1">
    <location>
        <begin position="1"/>
        <end position="15"/>
    </location>
</feature>
<sequence length="204" mass="21843">VANGRRHRQSGHKIGFRSEVSNSNPKQSRASWTAAPPFSAAAPLRTPLPAPPRLLSSSSPPSALPILCVFPIARVPPPATSRRRDPGSPSLPAPSSPSAHTAAAPPYSGEPFPGCRDPASPFQLPFPFVHASTVQPTRRAAQSWATQSAPVPPVEAPRLNQKRPTHRDGPARPESSHRQHLPHSVIPRRVNFQDSLLVAFAPSL</sequence>
<protein>
    <submittedName>
        <fullName evidence="2">Uncharacterized protein</fullName>
    </submittedName>
</protein>
<feature type="compositionally biased region" description="Polar residues" evidence="1">
    <location>
        <begin position="19"/>
        <end position="31"/>
    </location>
</feature>
<feature type="compositionally biased region" description="Low complexity" evidence="1">
    <location>
        <begin position="96"/>
        <end position="106"/>
    </location>
</feature>
<name>A0A843UR27_COLES</name>
<dbReference type="EMBL" id="NMUH01000621">
    <property type="protein sequence ID" value="MQL82269.1"/>
    <property type="molecule type" value="Genomic_DNA"/>
</dbReference>
<proteinExistence type="predicted"/>
<evidence type="ECO:0000256" key="1">
    <source>
        <dbReference type="SAM" id="MobiDB-lite"/>
    </source>
</evidence>
<feature type="compositionally biased region" description="Basic and acidic residues" evidence="1">
    <location>
        <begin position="166"/>
        <end position="177"/>
    </location>
</feature>
<feature type="region of interest" description="Disordered" evidence="1">
    <location>
        <begin position="76"/>
        <end position="119"/>
    </location>
</feature>
<reference evidence="2" key="1">
    <citation type="submission" date="2017-07" db="EMBL/GenBank/DDBJ databases">
        <title>Taro Niue Genome Assembly and Annotation.</title>
        <authorList>
            <person name="Atibalentja N."/>
            <person name="Keating K."/>
            <person name="Fields C.J."/>
        </authorList>
    </citation>
    <scope>NUCLEOTIDE SEQUENCE</scope>
    <source>
        <strain evidence="2">Niue_2</strain>
        <tissue evidence="2">Leaf</tissue>
    </source>
</reference>
<evidence type="ECO:0000313" key="2">
    <source>
        <dbReference type="EMBL" id="MQL82269.1"/>
    </source>
</evidence>